<feature type="domain" description="HTH araC/xylS-type" evidence="4">
    <location>
        <begin position="240"/>
        <end position="337"/>
    </location>
</feature>
<evidence type="ECO:0000259" key="4">
    <source>
        <dbReference type="PROSITE" id="PS01124"/>
    </source>
</evidence>
<dbReference type="InterPro" id="IPR018062">
    <property type="entry name" value="HTH_AraC-typ_CS"/>
</dbReference>
<name>A0A7W9DJT9_9SPHI</name>
<dbReference type="GO" id="GO:0043565">
    <property type="term" value="F:sequence-specific DNA binding"/>
    <property type="evidence" value="ECO:0007669"/>
    <property type="project" value="InterPro"/>
</dbReference>
<dbReference type="RefSeq" id="WP_183866509.1">
    <property type="nucleotide sequence ID" value="NZ_JACHCF010000003.1"/>
</dbReference>
<dbReference type="InterPro" id="IPR009057">
    <property type="entry name" value="Homeodomain-like_sf"/>
</dbReference>
<accession>A0A7W9DJT9</accession>
<dbReference type="PROSITE" id="PS00041">
    <property type="entry name" value="HTH_ARAC_FAMILY_1"/>
    <property type="match status" value="1"/>
</dbReference>
<protein>
    <submittedName>
        <fullName evidence="5">AraC-like DNA-binding protein</fullName>
    </submittedName>
</protein>
<dbReference type="EMBL" id="JACHCF010000003">
    <property type="protein sequence ID" value="MBB5620485.1"/>
    <property type="molecule type" value="Genomic_DNA"/>
</dbReference>
<sequence>MGMALCDENGKWTEIGGIGDYSGPLFTGTGQHPPLVTERKEKYNFASFDAELVQLALPNTYIVFGDMRLKHNRLRFRSTDEPDFVELHFSLAGGGLMENHINGHIHEFKALQHNLIYSPEFDGVGQYNTNETYQFFEIHFSRDYFLELVKDTGNVLAGFCENVKEHRFSDLSNTNLRMTFAMHQCIREIMNCNFSGGLKLMFLQAKCIELLSLQAQAFEQFAKKNIKSVLKSPYEIDCIHAAREYLTKNIHTPPSLTELAKISGINEFKLKNGFKELFDTTVFGYLSDVKLIEAKEQLLSGIAIKVISENMGYSSVQHFSTAFSKKFGIPPGKVKMN</sequence>
<dbReference type="SUPFAM" id="SSF46689">
    <property type="entry name" value="Homeodomain-like"/>
    <property type="match status" value="2"/>
</dbReference>
<organism evidence="5 6">
    <name type="scientific">Pedobacter cryoconitis</name>
    <dbReference type="NCBI Taxonomy" id="188932"/>
    <lineage>
        <taxon>Bacteria</taxon>
        <taxon>Pseudomonadati</taxon>
        <taxon>Bacteroidota</taxon>
        <taxon>Sphingobacteriia</taxon>
        <taxon>Sphingobacteriales</taxon>
        <taxon>Sphingobacteriaceae</taxon>
        <taxon>Pedobacter</taxon>
    </lineage>
</organism>
<keyword evidence="3" id="KW-0804">Transcription</keyword>
<dbReference type="Proteomes" id="UP000537718">
    <property type="component" value="Unassembled WGS sequence"/>
</dbReference>
<dbReference type="GO" id="GO:0003700">
    <property type="term" value="F:DNA-binding transcription factor activity"/>
    <property type="evidence" value="ECO:0007669"/>
    <property type="project" value="InterPro"/>
</dbReference>
<dbReference type="InterPro" id="IPR053142">
    <property type="entry name" value="PchR_regulatory_protein"/>
</dbReference>
<evidence type="ECO:0000313" key="5">
    <source>
        <dbReference type="EMBL" id="MBB5620485.1"/>
    </source>
</evidence>
<keyword evidence="2 5" id="KW-0238">DNA-binding</keyword>
<dbReference type="InterPro" id="IPR018060">
    <property type="entry name" value="HTH_AraC"/>
</dbReference>
<dbReference type="Pfam" id="PF12833">
    <property type="entry name" value="HTH_18"/>
    <property type="match status" value="1"/>
</dbReference>
<gene>
    <name evidence="5" type="ORF">HDE69_001534</name>
</gene>
<reference evidence="5 6" key="1">
    <citation type="submission" date="2020-08" db="EMBL/GenBank/DDBJ databases">
        <title>Genomic Encyclopedia of Type Strains, Phase IV (KMG-V): Genome sequencing to study the core and pangenomes of soil and plant-associated prokaryotes.</title>
        <authorList>
            <person name="Whitman W."/>
        </authorList>
    </citation>
    <scope>NUCLEOTIDE SEQUENCE [LARGE SCALE GENOMIC DNA]</scope>
    <source>
        <strain evidence="5 6">MP7CTX6</strain>
    </source>
</reference>
<evidence type="ECO:0000313" key="6">
    <source>
        <dbReference type="Proteomes" id="UP000537718"/>
    </source>
</evidence>
<dbReference type="SMART" id="SM00342">
    <property type="entry name" value="HTH_ARAC"/>
    <property type="match status" value="1"/>
</dbReference>
<evidence type="ECO:0000256" key="3">
    <source>
        <dbReference type="ARBA" id="ARBA00023163"/>
    </source>
</evidence>
<proteinExistence type="predicted"/>
<comment type="caution">
    <text evidence="5">The sequence shown here is derived from an EMBL/GenBank/DDBJ whole genome shotgun (WGS) entry which is preliminary data.</text>
</comment>
<dbReference type="PROSITE" id="PS01124">
    <property type="entry name" value="HTH_ARAC_FAMILY_2"/>
    <property type="match status" value="1"/>
</dbReference>
<keyword evidence="1" id="KW-0805">Transcription regulation</keyword>
<evidence type="ECO:0000256" key="2">
    <source>
        <dbReference type="ARBA" id="ARBA00023125"/>
    </source>
</evidence>
<dbReference type="PANTHER" id="PTHR47893:SF1">
    <property type="entry name" value="REGULATORY PROTEIN PCHR"/>
    <property type="match status" value="1"/>
</dbReference>
<dbReference type="PANTHER" id="PTHR47893">
    <property type="entry name" value="REGULATORY PROTEIN PCHR"/>
    <property type="match status" value="1"/>
</dbReference>
<dbReference type="Gene3D" id="1.10.10.60">
    <property type="entry name" value="Homeodomain-like"/>
    <property type="match status" value="1"/>
</dbReference>
<dbReference type="AlphaFoldDB" id="A0A7W9DJT9"/>
<evidence type="ECO:0000256" key="1">
    <source>
        <dbReference type="ARBA" id="ARBA00023015"/>
    </source>
</evidence>